<dbReference type="Proteomes" id="UP000005050">
    <property type="component" value="Unassembled WGS sequence"/>
</dbReference>
<sequence length="23" mass="2659">MHYTLIFIAFLSKKMGVIFNTSP</sequence>
<dbReference type="PATRIC" id="fig|660596.6.peg.4830"/>
<dbReference type="AlphaFoldDB" id="H3RKC9"/>
<protein>
    <submittedName>
        <fullName evidence="1">Uncharacterized protein</fullName>
    </submittedName>
</protein>
<organism evidence="1 2">
    <name type="scientific">Pantoea stewartii subsp. stewartii DC283</name>
    <dbReference type="NCBI Taxonomy" id="660596"/>
    <lineage>
        <taxon>Bacteria</taxon>
        <taxon>Pseudomonadati</taxon>
        <taxon>Pseudomonadota</taxon>
        <taxon>Gammaproteobacteria</taxon>
        <taxon>Enterobacterales</taxon>
        <taxon>Erwiniaceae</taxon>
        <taxon>Pantoea</taxon>
    </lineage>
</organism>
<name>H3RKC9_PANSE</name>
<evidence type="ECO:0000313" key="1">
    <source>
        <dbReference type="EMBL" id="EHT98170.1"/>
    </source>
</evidence>
<reference evidence="1 2" key="1">
    <citation type="journal article" date="2012" name="Mol. Microbiol.">
        <title>The genetic and structural basis of two distinct terminal side branch residues in stewartan and amylovoran exopolysaccharides and their potential role in host adaptation.</title>
        <authorList>
            <person name="Wang X."/>
            <person name="Yang F."/>
            <person name="von Bodman S.B."/>
        </authorList>
    </citation>
    <scope>NUCLEOTIDE SEQUENCE [LARGE SCALE GENOMIC DNA]</scope>
    <source>
        <strain evidence="1 2">DC283</strain>
    </source>
</reference>
<accession>H3RKC9</accession>
<comment type="caution">
    <text evidence="1">The sequence shown here is derived from an EMBL/GenBank/DDBJ whole genome shotgun (WGS) entry which is preliminary data.</text>
</comment>
<evidence type="ECO:0000313" key="2">
    <source>
        <dbReference type="Proteomes" id="UP000005050"/>
    </source>
</evidence>
<dbReference type="EMBL" id="AHIE01000038">
    <property type="protein sequence ID" value="EHT98170.1"/>
    <property type="molecule type" value="Genomic_DNA"/>
</dbReference>
<proteinExistence type="predicted"/>
<gene>
    <name evidence="1" type="ORF">CKS_3123</name>
</gene>